<keyword evidence="2" id="KW-1185">Reference proteome</keyword>
<organism evidence="1 2">
    <name type="scientific">Dissostichus mawsoni</name>
    <name type="common">Antarctic cod</name>
    <dbReference type="NCBI Taxonomy" id="36200"/>
    <lineage>
        <taxon>Eukaryota</taxon>
        <taxon>Metazoa</taxon>
        <taxon>Chordata</taxon>
        <taxon>Craniata</taxon>
        <taxon>Vertebrata</taxon>
        <taxon>Euteleostomi</taxon>
        <taxon>Actinopterygii</taxon>
        <taxon>Neopterygii</taxon>
        <taxon>Teleostei</taxon>
        <taxon>Neoteleostei</taxon>
        <taxon>Acanthomorphata</taxon>
        <taxon>Eupercaria</taxon>
        <taxon>Perciformes</taxon>
        <taxon>Notothenioidei</taxon>
        <taxon>Nototheniidae</taxon>
        <taxon>Dissostichus</taxon>
    </lineage>
</organism>
<evidence type="ECO:0000313" key="2">
    <source>
        <dbReference type="Proteomes" id="UP000518266"/>
    </source>
</evidence>
<reference evidence="1 2" key="1">
    <citation type="submission" date="2020-03" db="EMBL/GenBank/DDBJ databases">
        <title>Dissostichus mawsoni Genome sequencing and assembly.</title>
        <authorList>
            <person name="Park H."/>
        </authorList>
    </citation>
    <scope>NUCLEOTIDE SEQUENCE [LARGE SCALE GENOMIC DNA]</scope>
    <source>
        <strain evidence="1">DM0001</strain>
        <tissue evidence="1">Muscle</tissue>
    </source>
</reference>
<sequence length="91" mass="10185">MDRVLHVSINLKCAILPDLYGFSVEKLVPCGNCLKGKAGDGEAQNKERLVLVHTRPCRLLLCALCLQFAVRHHSNDSDIADQRQCRDMPLL</sequence>
<protein>
    <submittedName>
        <fullName evidence="1">Uncharacterized protein</fullName>
    </submittedName>
</protein>
<comment type="caution">
    <text evidence="1">The sequence shown here is derived from an EMBL/GenBank/DDBJ whole genome shotgun (WGS) entry which is preliminary data.</text>
</comment>
<accession>A0A7J5XFM8</accession>
<proteinExistence type="predicted"/>
<dbReference type="AlphaFoldDB" id="A0A7J5XFM8"/>
<evidence type="ECO:0000313" key="1">
    <source>
        <dbReference type="EMBL" id="KAF3835387.1"/>
    </source>
</evidence>
<dbReference type="EMBL" id="JAAKFY010000025">
    <property type="protein sequence ID" value="KAF3835387.1"/>
    <property type="molecule type" value="Genomic_DNA"/>
</dbReference>
<dbReference type="Proteomes" id="UP000518266">
    <property type="component" value="Unassembled WGS sequence"/>
</dbReference>
<name>A0A7J5XFM8_DISMA</name>
<gene>
    <name evidence="1" type="ORF">F7725_027945</name>
</gene>